<feature type="domain" description="RsbT co-antagonist protein RsbRD N-terminal" evidence="2">
    <location>
        <begin position="16"/>
        <end position="138"/>
    </location>
</feature>
<evidence type="ECO:0000259" key="2">
    <source>
        <dbReference type="Pfam" id="PF14361"/>
    </source>
</evidence>
<evidence type="ECO:0000313" key="3">
    <source>
        <dbReference type="EMBL" id="GGM48191.1"/>
    </source>
</evidence>
<dbReference type="RefSeq" id="WP_189045869.1">
    <property type="nucleotide sequence ID" value="NZ_BMNB01000016.1"/>
</dbReference>
<dbReference type="InterPro" id="IPR051448">
    <property type="entry name" value="CdaR-like_regulators"/>
</dbReference>
<feature type="domain" description="PucR C-terminal helix-turn-helix" evidence="1">
    <location>
        <begin position="333"/>
        <end position="388"/>
    </location>
</feature>
<keyword evidence="4" id="KW-1185">Reference proteome</keyword>
<reference evidence="3" key="2">
    <citation type="submission" date="2020-09" db="EMBL/GenBank/DDBJ databases">
        <authorList>
            <person name="Sun Q."/>
            <person name="Zhou Y."/>
        </authorList>
    </citation>
    <scope>NUCLEOTIDE SEQUENCE</scope>
    <source>
        <strain evidence="3">CGMCC 4.7312</strain>
    </source>
</reference>
<dbReference type="PANTHER" id="PTHR33744">
    <property type="entry name" value="CARBOHYDRATE DIACID REGULATOR"/>
    <property type="match status" value="1"/>
</dbReference>
<dbReference type="EMBL" id="BMNB01000016">
    <property type="protein sequence ID" value="GGM48191.1"/>
    <property type="molecule type" value="Genomic_DNA"/>
</dbReference>
<sequence>MPDLIVMLQRRIDVNAQRAVDAYQRDVPEYAMPSPGQLAHMLDFARFIRRVSLNRARDDTPLKEDDLAAIGDVGRRRGEDRLSLASQRQALSTHTALMLGDVVEAAGPANTEDVLHMATWLGREGSRARSAYLGGYLAGVAQTWSVSAQVQMLAQSLLADEPPPTGIARAVGVRLGHQCLVTVVRCDPPDLTAPERRRIAEAALSSWRIPMSWLGPTELALLPPTSVDVTASALFIDGGVHGPVGDRTLDLVRGIAVDSGRRCAAGAVVGPVGHLAAALDQARQISRLTPPEPKPERLHTVADRFVELGVAHSPQMDSWLRDFITLLEAGPDLVRTLDTYYRHDMSRPATAHALTIHPRTLDYRLRRVHELTGLRPASTRGVRILTAAVARVFAERGWEA</sequence>
<dbReference type="InterPro" id="IPR025736">
    <property type="entry name" value="PucR_C-HTH_dom"/>
</dbReference>
<organism evidence="3 4">
    <name type="scientific">Micromonospora sonchi</name>
    <dbReference type="NCBI Taxonomy" id="1763543"/>
    <lineage>
        <taxon>Bacteria</taxon>
        <taxon>Bacillati</taxon>
        <taxon>Actinomycetota</taxon>
        <taxon>Actinomycetes</taxon>
        <taxon>Micromonosporales</taxon>
        <taxon>Micromonosporaceae</taxon>
        <taxon>Micromonospora</taxon>
    </lineage>
</organism>
<dbReference type="Proteomes" id="UP000608890">
    <property type="component" value="Unassembled WGS sequence"/>
</dbReference>
<gene>
    <name evidence="3" type="ORF">GCM10011608_36250</name>
</gene>
<dbReference type="Pfam" id="PF14361">
    <property type="entry name" value="RsbRD_N"/>
    <property type="match status" value="1"/>
</dbReference>
<dbReference type="Gene3D" id="1.10.10.2840">
    <property type="entry name" value="PucR C-terminal helix-turn-helix domain"/>
    <property type="match status" value="1"/>
</dbReference>
<dbReference type="Pfam" id="PF13556">
    <property type="entry name" value="HTH_30"/>
    <property type="match status" value="1"/>
</dbReference>
<evidence type="ECO:0000313" key="4">
    <source>
        <dbReference type="Proteomes" id="UP000608890"/>
    </source>
</evidence>
<dbReference type="InterPro" id="IPR025751">
    <property type="entry name" value="RsbRD_N_dom"/>
</dbReference>
<evidence type="ECO:0000259" key="1">
    <source>
        <dbReference type="Pfam" id="PF13556"/>
    </source>
</evidence>
<proteinExistence type="predicted"/>
<dbReference type="AlphaFoldDB" id="A0A917U1H2"/>
<reference evidence="3" key="1">
    <citation type="journal article" date="2014" name="Int. J. Syst. Evol. Microbiol.">
        <title>Complete genome sequence of Corynebacterium casei LMG S-19264T (=DSM 44701T), isolated from a smear-ripened cheese.</title>
        <authorList>
            <consortium name="US DOE Joint Genome Institute (JGI-PGF)"/>
            <person name="Walter F."/>
            <person name="Albersmeier A."/>
            <person name="Kalinowski J."/>
            <person name="Ruckert C."/>
        </authorList>
    </citation>
    <scope>NUCLEOTIDE SEQUENCE</scope>
    <source>
        <strain evidence="3">CGMCC 4.7312</strain>
    </source>
</reference>
<accession>A0A917U1H2</accession>
<protein>
    <submittedName>
        <fullName evidence="3">Transcriptional regulator</fullName>
    </submittedName>
</protein>
<name>A0A917U1H2_9ACTN</name>
<comment type="caution">
    <text evidence="3">The sequence shown here is derived from an EMBL/GenBank/DDBJ whole genome shotgun (WGS) entry which is preliminary data.</text>
</comment>
<dbReference type="InterPro" id="IPR042070">
    <property type="entry name" value="PucR_C-HTH_sf"/>
</dbReference>